<organism evidence="1 2">
    <name type="scientific">Egibacter rhizosphaerae</name>
    <dbReference type="NCBI Taxonomy" id="1670831"/>
    <lineage>
        <taxon>Bacteria</taxon>
        <taxon>Bacillati</taxon>
        <taxon>Actinomycetota</taxon>
        <taxon>Nitriliruptoria</taxon>
        <taxon>Egibacterales</taxon>
        <taxon>Egibacteraceae</taxon>
        <taxon>Egibacter</taxon>
    </lineage>
</organism>
<gene>
    <name evidence="1" type="ORF">ER308_07200</name>
</gene>
<dbReference type="Proteomes" id="UP000291469">
    <property type="component" value="Chromosome"/>
</dbReference>
<accession>A0A411YDY3</accession>
<dbReference type="RefSeq" id="WP_131154349.1">
    <property type="nucleotide sequence ID" value="NZ_CP036402.1"/>
</dbReference>
<name>A0A411YDY3_9ACTN</name>
<protein>
    <submittedName>
        <fullName evidence="1">Uncharacterized protein</fullName>
    </submittedName>
</protein>
<dbReference type="AlphaFoldDB" id="A0A411YDY3"/>
<dbReference type="EMBL" id="CP036402">
    <property type="protein sequence ID" value="QBI19352.1"/>
    <property type="molecule type" value="Genomic_DNA"/>
</dbReference>
<evidence type="ECO:0000313" key="1">
    <source>
        <dbReference type="EMBL" id="QBI19352.1"/>
    </source>
</evidence>
<sequence>MRLRDWLDLALGVAAVVFVLIVGWHFGSAFDEQQEALRELRIELREPGSFADDGDAGPRGRVFEQVPEMHERLRDVDGQLDEIERRLDEIESEGDDGDGG</sequence>
<dbReference type="KEGG" id="erz:ER308_07200"/>
<proteinExistence type="predicted"/>
<keyword evidence="2" id="KW-1185">Reference proteome</keyword>
<reference evidence="1 2" key="1">
    <citation type="submission" date="2019-01" db="EMBL/GenBank/DDBJ databases">
        <title>Egibacter rhizosphaerae EGI 80759T.</title>
        <authorList>
            <person name="Chen D.-D."/>
            <person name="Tian Y."/>
            <person name="Jiao J.-Y."/>
            <person name="Zhang X.-T."/>
            <person name="Zhang Y.-G."/>
            <person name="Zhang Y."/>
            <person name="Xiao M."/>
            <person name="Shu W.-S."/>
            <person name="Li W.-J."/>
        </authorList>
    </citation>
    <scope>NUCLEOTIDE SEQUENCE [LARGE SCALE GENOMIC DNA]</scope>
    <source>
        <strain evidence="1 2">EGI 80759</strain>
    </source>
</reference>
<evidence type="ECO:0000313" key="2">
    <source>
        <dbReference type="Proteomes" id="UP000291469"/>
    </source>
</evidence>